<dbReference type="AlphaFoldDB" id="A0A6P1KCZ9"/>
<feature type="signal peptide" evidence="1">
    <location>
        <begin position="1"/>
        <end position="19"/>
    </location>
</feature>
<dbReference type="EMBL" id="CP047226">
    <property type="protein sequence ID" value="QHG09808.1"/>
    <property type="molecule type" value="Genomic_DNA"/>
</dbReference>
<keyword evidence="1" id="KW-0732">Signal</keyword>
<name>A0A6P1KCZ9_FAUOS</name>
<feature type="chain" id="PRO_5027120493" evidence="1">
    <location>
        <begin position="20"/>
        <end position="120"/>
    </location>
</feature>
<gene>
    <name evidence="2" type="ORF">GSF12_07865</name>
</gene>
<organism evidence="2">
    <name type="scientific">Faucicola osloensis</name>
    <name type="common">Moraxella osloensis</name>
    <dbReference type="NCBI Taxonomy" id="34062"/>
    <lineage>
        <taxon>Bacteria</taxon>
        <taxon>Pseudomonadati</taxon>
        <taxon>Pseudomonadota</taxon>
        <taxon>Gammaproteobacteria</taxon>
        <taxon>Moraxellales</taxon>
        <taxon>Moraxellaceae</taxon>
        <taxon>Faucicola</taxon>
    </lineage>
</organism>
<evidence type="ECO:0000313" key="2">
    <source>
        <dbReference type="EMBL" id="QHG09808.1"/>
    </source>
</evidence>
<evidence type="ECO:0000256" key="1">
    <source>
        <dbReference type="SAM" id="SignalP"/>
    </source>
</evidence>
<reference evidence="2" key="1">
    <citation type="journal article" date="2020" name="Microbiol. Resour. Announc.">
        <title>Complete Genome Sequence of Moraxella osloensis Strain YV1, Isolated from an Australian Wastewater Treatment Plant.</title>
        <authorList>
            <person name="Batinovic S."/>
            <person name="Rice D.T.F."/>
            <person name="Seviour R.J."/>
            <person name="Petrovski S."/>
        </authorList>
    </citation>
    <scope>NUCLEOTIDE SEQUENCE</scope>
    <source>
        <strain evidence="2">YV1</strain>
    </source>
</reference>
<protein>
    <submittedName>
        <fullName evidence="2">Uncharacterized protein</fullName>
    </submittedName>
</protein>
<proteinExistence type="predicted"/>
<sequence length="120" mass="13613">MNKIVFLPLFALITLNSNAAPITWQSSPPLDLSASLSLYNSSQQQMQQSIFQLNSTLQNYASTVEANRREREIYELTIQKIQAQGGQVSRDGNKIYITDEDGTQIFCYKYISTHSCQTVR</sequence>
<accession>A0A6P1KCZ9</accession>